<keyword evidence="7 10" id="KW-0408">Iron</keyword>
<evidence type="ECO:0000256" key="3">
    <source>
        <dbReference type="ARBA" id="ARBA00022617"/>
    </source>
</evidence>
<evidence type="ECO:0000259" key="12">
    <source>
        <dbReference type="PROSITE" id="PS51007"/>
    </source>
</evidence>
<dbReference type="RefSeq" id="WP_033534354.1">
    <property type="nucleotide sequence ID" value="NZ_CP016340.1"/>
</dbReference>
<dbReference type="PANTHER" id="PTHR35008:SF8">
    <property type="entry name" value="ALCOHOL DEHYDROGENASE CYTOCHROME C SUBUNIT"/>
    <property type="match status" value="1"/>
</dbReference>
<evidence type="ECO:0000313" key="14">
    <source>
        <dbReference type="Proteomes" id="UP000076825"/>
    </source>
</evidence>
<evidence type="ECO:0000256" key="8">
    <source>
        <dbReference type="ARBA" id="ARBA00023136"/>
    </source>
</evidence>
<dbReference type="STRING" id="123899.SAMEA3906487_01021"/>
<keyword evidence="8 11" id="KW-0472">Membrane</keyword>
<keyword evidence="5" id="KW-0732">Signal</keyword>
<dbReference type="OrthoDB" id="9809720at2"/>
<accession>A0A146ARR7</accession>
<gene>
    <name evidence="13" type="ORF">SAMEA3906487_01021</name>
</gene>
<proteinExistence type="predicted"/>
<dbReference type="Pfam" id="PF00034">
    <property type="entry name" value="Cytochrom_C"/>
    <property type="match status" value="1"/>
</dbReference>
<feature type="binding site" description="covalent" evidence="9">
    <location>
        <position position="56"/>
    </location>
    <ligand>
        <name>heme c</name>
        <dbReference type="ChEBI" id="CHEBI:61717"/>
        <label>1</label>
    </ligand>
</feature>
<dbReference type="AlphaFoldDB" id="A0A146ARR7"/>
<organism evidence="13 14">
    <name type="scientific">Bordetella trematum</name>
    <dbReference type="NCBI Taxonomy" id="123899"/>
    <lineage>
        <taxon>Bacteria</taxon>
        <taxon>Pseudomonadati</taxon>
        <taxon>Pseudomonadota</taxon>
        <taxon>Betaproteobacteria</taxon>
        <taxon>Burkholderiales</taxon>
        <taxon>Alcaligenaceae</taxon>
        <taxon>Bordetella</taxon>
    </lineage>
</organism>
<feature type="binding site" description="covalent" evidence="9">
    <location>
        <position position="205"/>
    </location>
    <ligand>
        <name>heme c</name>
        <dbReference type="ChEBI" id="CHEBI:61717"/>
        <label>2</label>
    </ligand>
</feature>
<dbReference type="PATRIC" id="fig|123899.6.peg.1000"/>
<dbReference type="KEGG" id="btrm:SAMEA390648701021"/>
<sequence length="459" mass="49831">MRIIRNLVLFVILAAILVVGFFYFYKGNESTIQPTSKLSKDELILKGKYLARVGDCMACHTSDKGNFAGGVGLDSGTPVGLIYPSNITPDKETGIGNYSLQDFDNAFRYGIRKSGASLYPAMPYPSFASVSSEDVEALYAYFMHDVKPVNNVVPGPSGSWPFTMNWPINAWRLLFAPDVTSMVAFKEDADQLLRGAYLVEGLGHCGTCHTPRNDAMIQVAFANDKEGRFLSGGGSLEGWNAVNLRGNNMDGLGRVSQEDLVQLLKTGRNNQSAVFGPMAEVVEDSLQHLTDRDIAAIATYLKSLAPSTPDGAVYKYNPATQEALSQGRVDVPGALTFLNNCAGCHRTDGKGYAQTFPALAGNASIMNSNADSVISMILRGSQMPGTAGAPTRYAMLGFAWRLDDKEATDLVNFVRNSWGNSARPVTQEEVASIRKKFVTPEMLKWQQSASNDVVLPNEQ</sequence>
<keyword evidence="3 9" id="KW-0349">Heme</keyword>
<dbReference type="SUPFAM" id="SSF46626">
    <property type="entry name" value="Cytochrome c"/>
    <property type="match status" value="3"/>
</dbReference>
<feature type="binding site" description="axial binding residue" evidence="10">
    <location>
        <position position="345"/>
    </location>
    <ligand>
        <name>heme c</name>
        <dbReference type="ChEBI" id="CHEBI:61717"/>
        <label>3</label>
    </ligand>
    <ligandPart>
        <name>Fe</name>
        <dbReference type="ChEBI" id="CHEBI:18248"/>
    </ligandPart>
</feature>
<evidence type="ECO:0000256" key="9">
    <source>
        <dbReference type="PIRSR" id="PIRSR000018-50"/>
    </source>
</evidence>
<evidence type="ECO:0000256" key="2">
    <source>
        <dbReference type="ARBA" id="ARBA00022475"/>
    </source>
</evidence>
<dbReference type="PIRSF" id="PIRSF000018">
    <property type="entry name" value="Mb_ADH_cyt_c"/>
    <property type="match status" value="1"/>
</dbReference>
<dbReference type="eggNOG" id="COG2010">
    <property type="taxonomic scope" value="Bacteria"/>
</dbReference>
<dbReference type="Proteomes" id="UP000076825">
    <property type="component" value="Chromosome 1"/>
</dbReference>
<dbReference type="EC" id="1.1.99.3" evidence="13"/>
<evidence type="ECO:0000256" key="1">
    <source>
        <dbReference type="ARBA" id="ARBA00004236"/>
    </source>
</evidence>
<dbReference type="Gene3D" id="1.10.760.10">
    <property type="entry name" value="Cytochrome c-like domain"/>
    <property type="match status" value="3"/>
</dbReference>
<reference evidence="13 14" key="1">
    <citation type="submission" date="2016-04" db="EMBL/GenBank/DDBJ databases">
        <authorList>
            <consortium name="Pathogen Informatics"/>
        </authorList>
    </citation>
    <scope>NUCLEOTIDE SEQUENCE [LARGE SCALE GENOMIC DNA]</scope>
    <source>
        <strain evidence="13 14">H044680328</strain>
    </source>
</reference>
<evidence type="ECO:0000256" key="11">
    <source>
        <dbReference type="SAM" id="Phobius"/>
    </source>
</evidence>
<keyword evidence="13" id="KW-0560">Oxidoreductase</keyword>
<dbReference type="PROSITE" id="PS51007">
    <property type="entry name" value="CYTC"/>
    <property type="match status" value="3"/>
</dbReference>
<dbReference type="InterPro" id="IPR051459">
    <property type="entry name" value="Cytochrome_c-type_DH"/>
</dbReference>
<evidence type="ECO:0000256" key="7">
    <source>
        <dbReference type="ARBA" id="ARBA00023004"/>
    </source>
</evidence>
<feature type="domain" description="Cytochrome c" evidence="12">
    <location>
        <begin position="190"/>
        <end position="305"/>
    </location>
</feature>
<dbReference type="GO" id="GO:0020037">
    <property type="term" value="F:heme binding"/>
    <property type="evidence" value="ECO:0007669"/>
    <property type="project" value="InterPro"/>
</dbReference>
<feature type="binding site" description="axial binding residue" evidence="10">
    <location>
        <position position="60"/>
    </location>
    <ligand>
        <name>heme c</name>
        <dbReference type="ChEBI" id="CHEBI:61717"/>
        <label>1</label>
    </ligand>
    <ligandPart>
        <name>Fe</name>
        <dbReference type="ChEBI" id="CHEBI:18248"/>
    </ligandPart>
</feature>
<feature type="binding site" description="covalent" evidence="9">
    <location>
        <position position="341"/>
    </location>
    <ligand>
        <name>heme c</name>
        <dbReference type="ChEBI" id="CHEBI:61717"/>
        <label>3</label>
    </ligand>
</feature>
<feature type="domain" description="Cytochrome c" evidence="12">
    <location>
        <begin position="42"/>
        <end position="146"/>
    </location>
</feature>
<dbReference type="GO" id="GO:0033717">
    <property type="term" value="F:gluconate 2-dehydrogenase (acceptor) activity"/>
    <property type="evidence" value="ECO:0007669"/>
    <property type="project" value="UniProtKB-EC"/>
</dbReference>
<dbReference type="GO" id="GO:0005506">
    <property type="term" value="F:iron ion binding"/>
    <property type="evidence" value="ECO:0007669"/>
    <property type="project" value="InterPro"/>
</dbReference>
<comment type="cofactor">
    <cofactor evidence="9">
        <name>heme c</name>
        <dbReference type="ChEBI" id="CHEBI:61717"/>
    </cofactor>
    <text evidence="9">Binds 3 heme c groups covalently per subunit.</text>
</comment>
<dbReference type="InterPro" id="IPR009056">
    <property type="entry name" value="Cyt_c-like_dom"/>
</dbReference>
<dbReference type="EMBL" id="LT546645">
    <property type="protein sequence ID" value="SAI67965.1"/>
    <property type="molecule type" value="Genomic_DNA"/>
</dbReference>
<evidence type="ECO:0000313" key="13">
    <source>
        <dbReference type="EMBL" id="SAI67965.1"/>
    </source>
</evidence>
<dbReference type="PANTHER" id="PTHR35008">
    <property type="entry name" value="BLL4482 PROTEIN-RELATED"/>
    <property type="match status" value="1"/>
</dbReference>
<dbReference type="GO" id="GO:0009055">
    <property type="term" value="F:electron transfer activity"/>
    <property type="evidence" value="ECO:0007669"/>
    <property type="project" value="InterPro"/>
</dbReference>
<evidence type="ECO:0000256" key="10">
    <source>
        <dbReference type="PIRSR" id="PIRSR000018-51"/>
    </source>
</evidence>
<name>A0A146ARR7_9BORD</name>
<keyword evidence="4 10" id="KW-0479">Metal-binding</keyword>
<dbReference type="InterPro" id="IPR036909">
    <property type="entry name" value="Cyt_c-like_dom_sf"/>
</dbReference>
<comment type="subcellular location">
    <subcellularLocation>
        <location evidence="1">Cell membrane</location>
    </subcellularLocation>
</comment>
<evidence type="ECO:0000256" key="6">
    <source>
        <dbReference type="ARBA" id="ARBA00022737"/>
    </source>
</evidence>
<feature type="domain" description="Cytochrome c" evidence="12">
    <location>
        <begin position="328"/>
        <end position="418"/>
    </location>
</feature>
<dbReference type="InterPro" id="IPR014353">
    <property type="entry name" value="Membr-bd_ADH_cyt_c"/>
</dbReference>
<dbReference type="GO" id="GO:0005886">
    <property type="term" value="C:plasma membrane"/>
    <property type="evidence" value="ECO:0007669"/>
    <property type="project" value="UniProtKB-SubCell"/>
</dbReference>
<evidence type="ECO:0000256" key="4">
    <source>
        <dbReference type="ARBA" id="ARBA00022723"/>
    </source>
</evidence>
<keyword evidence="11" id="KW-1133">Transmembrane helix</keyword>
<keyword evidence="14" id="KW-1185">Reference proteome</keyword>
<evidence type="ECO:0000256" key="5">
    <source>
        <dbReference type="ARBA" id="ARBA00022729"/>
    </source>
</evidence>
<feature type="binding site" description="covalent" evidence="9">
    <location>
        <position position="344"/>
    </location>
    <ligand>
        <name>heme c</name>
        <dbReference type="ChEBI" id="CHEBI:61717"/>
        <label>3</label>
    </ligand>
</feature>
<dbReference type="GeneID" id="56587575"/>
<protein>
    <submittedName>
        <fullName evidence="13">Cytochrome C subunit of gluconate dehydrogenase</fullName>
        <ecNumber evidence="13">1.1.99.3</ecNumber>
    </submittedName>
</protein>
<keyword evidence="6" id="KW-0677">Repeat</keyword>
<feature type="binding site" description="axial binding residue" evidence="10">
    <location>
        <position position="209"/>
    </location>
    <ligand>
        <name>heme c</name>
        <dbReference type="ChEBI" id="CHEBI:61717"/>
        <label>2</label>
    </ligand>
    <ligandPart>
        <name>Fe</name>
        <dbReference type="ChEBI" id="CHEBI:18248"/>
    </ligandPart>
</feature>
<feature type="binding site" description="covalent" evidence="9">
    <location>
        <position position="59"/>
    </location>
    <ligand>
        <name>heme c</name>
        <dbReference type="ChEBI" id="CHEBI:61717"/>
        <label>1</label>
    </ligand>
</feature>
<keyword evidence="2" id="KW-1003">Cell membrane</keyword>
<feature type="binding site" description="covalent" evidence="9">
    <location>
        <position position="208"/>
    </location>
    <ligand>
        <name>heme c</name>
        <dbReference type="ChEBI" id="CHEBI:61717"/>
        <label>2</label>
    </ligand>
</feature>
<keyword evidence="11" id="KW-0812">Transmembrane</keyword>
<feature type="transmembrane region" description="Helical" evidence="11">
    <location>
        <begin position="7"/>
        <end position="25"/>
    </location>
</feature>